<dbReference type="GO" id="GO:0005737">
    <property type="term" value="C:cytoplasm"/>
    <property type="evidence" value="ECO:0007669"/>
    <property type="project" value="TreeGrafter"/>
</dbReference>
<proteinExistence type="predicted"/>
<organism evidence="3">
    <name type="scientific">Serpula lacrymans var. lacrymans (strain S7.3)</name>
    <name type="common">Dry rot fungus</name>
    <dbReference type="NCBI Taxonomy" id="936435"/>
    <lineage>
        <taxon>Eukaryota</taxon>
        <taxon>Fungi</taxon>
        <taxon>Dikarya</taxon>
        <taxon>Basidiomycota</taxon>
        <taxon>Agaricomycotina</taxon>
        <taxon>Agaricomycetes</taxon>
        <taxon>Agaricomycetidae</taxon>
        <taxon>Boletales</taxon>
        <taxon>Coniophorineae</taxon>
        <taxon>Serpulaceae</taxon>
        <taxon>Serpula</taxon>
    </lineage>
</organism>
<evidence type="ECO:0008006" key="4">
    <source>
        <dbReference type="Google" id="ProtNLM"/>
    </source>
</evidence>
<protein>
    <recommendedName>
        <fullName evidence="4">Endopeptidase S2P</fullName>
    </recommendedName>
</protein>
<keyword evidence="1" id="KW-1133">Transmembrane helix</keyword>
<evidence type="ECO:0000256" key="1">
    <source>
        <dbReference type="SAM" id="Phobius"/>
    </source>
</evidence>
<dbReference type="eggNOG" id="KOG2921">
    <property type="taxonomic scope" value="Eukaryota"/>
</dbReference>
<accession>F8Q1U5</accession>
<reference evidence="3" key="1">
    <citation type="journal article" date="2011" name="Science">
        <title>The plant cell wall-decomposing machinery underlies the functional diversity of forest fungi.</title>
        <authorList>
            <person name="Eastwood D.C."/>
            <person name="Floudas D."/>
            <person name="Binder M."/>
            <person name="Majcherczyk A."/>
            <person name="Schneider P."/>
            <person name="Aerts A."/>
            <person name="Asiegbu F.O."/>
            <person name="Baker S.E."/>
            <person name="Barry K."/>
            <person name="Bendiksby M."/>
            <person name="Blumentritt M."/>
            <person name="Coutinho P.M."/>
            <person name="Cullen D."/>
            <person name="de Vries R.P."/>
            <person name="Gathman A."/>
            <person name="Goodell B."/>
            <person name="Henrissat B."/>
            <person name="Ihrmark K."/>
            <person name="Kauserud H."/>
            <person name="Kohler A."/>
            <person name="LaButti K."/>
            <person name="Lapidus A."/>
            <person name="Lavin J.L."/>
            <person name="Lee Y.-H."/>
            <person name="Lindquist E."/>
            <person name="Lilly W."/>
            <person name="Lucas S."/>
            <person name="Morin E."/>
            <person name="Murat C."/>
            <person name="Oguiza J.A."/>
            <person name="Park J."/>
            <person name="Pisabarro A.G."/>
            <person name="Riley R."/>
            <person name="Rosling A."/>
            <person name="Salamov A."/>
            <person name="Schmidt O."/>
            <person name="Schmutz J."/>
            <person name="Skrede I."/>
            <person name="Stenlid J."/>
            <person name="Wiebenga A."/>
            <person name="Xie X."/>
            <person name="Kuees U."/>
            <person name="Hibbett D.S."/>
            <person name="Hoffmeister D."/>
            <person name="Hoegberg N."/>
            <person name="Martin F."/>
            <person name="Grigoriev I.V."/>
            <person name="Watkinson S.C."/>
        </authorList>
    </citation>
    <scope>NUCLEOTIDE SEQUENCE [LARGE SCALE GENOMIC DNA]</scope>
    <source>
        <strain evidence="3">strain S7.3</strain>
    </source>
</reference>
<dbReference type="GO" id="GO:0031293">
    <property type="term" value="P:membrane protein intracellular domain proteolysis"/>
    <property type="evidence" value="ECO:0007669"/>
    <property type="project" value="TreeGrafter"/>
</dbReference>
<dbReference type="EMBL" id="GL945482">
    <property type="protein sequence ID" value="EGN97156.1"/>
    <property type="molecule type" value="Genomic_DNA"/>
</dbReference>
<name>F8Q1U5_SERL3</name>
<dbReference type="GO" id="GO:0004222">
    <property type="term" value="F:metalloendopeptidase activity"/>
    <property type="evidence" value="ECO:0007669"/>
    <property type="project" value="InterPro"/>
</dbReference>
<keyword evidence="3" id="KW-1185">Reference proteome</keyword>
<dbReference type="PANTHER" id="PTHR13325">
    <property type="entry name" value="PROTEASE M50 MEMBRANE-BOUND TRANSCRIPTION FACTOR SITE 2 PROTEASE"/>
    <property type="match status" value="1"/>
</dbReference>
<dbReference type="GO" id="GO:1905897">
    <property type="term" value="P:regulation of response to endoplasmic reticulum stress"/>
    <property type="evidence" value="ECO:0007669"/>
    <property type="project" value="TreeGrafter"/>
</dbReference>
<evidence type="ECO:0000313" key="2">
    <source>
        <dbReference type="EMBL" id="EGN97156.1"/>
    </source>
</evidence>
<evidence type="ECO:0000313" key="3">
    <source>
        <dbReference type="Proteomes" id="UP000008063"/>
    </source>
</evidence>
<keyword evidence="1" id="KW-0472">Membrane</keyword>
<sequence>MSLLTAFILLSVAAYIIRSLSKWLHRQPTLPFHTSESSSTTLTFQPRNLHLRVQTSLLNPFHDYLSALFSTKQHSRLASVLDGFYTLGSILGVLGMVAALGLLLWNTALLAGATFSHFHRYYYDNTRPSGIVKRHADGGTDVADGSYDSAFALRPIIPGLTAPFSELPFIFLSLLIGQFVHEAGHFVSSALHSIPLLSAGFSLVLVLPSAHLSLASTPLSSLHPKQKLHIISAGCFHNLLAYLLLLSLSRAGLSTLWSYVGYEDVSAWGRVIVHVDEDSPLRAHLPIGSVITYLDDVPLNATDSSGTDPWDTYLLRSLGSSYPNSPAQLGWCVDAAWYQAQPDHCCSFSSSSSSAQNTSSSLSCFTSVDFLNEHCIDPVPLLTHPFSTPKSPTHQFHSNTQRRCTANSACFSTETCIQPHLLSHLLRITVQSSYRHDEGERSPSASALPAFPSDMSSNGALGGLDDDGKFSLPSSIPSTDEHVILWSGPRAEVYDQVEVSNLLPSYPFLPSYLPNVIATFSSYLQLTMLSLYLLNLLPLPFLDGSQLLSVLLHLISTSSQTSPADIDLEALDSRADDRRRNLQSQRWGMADSGPSVRVRDMGTAAAGTTTMVLMGACGALGLLNWLLAG</sequence>
<dbReference type="OrthoDB" id="7694678at2759"/>
<dbReference type="Proteomes" id="UP000008063">
    <property type="component" value="Unassembled WGS sequence"/>
</dbReference>
<dbReference type="InParanoid" id="F8Q1U5"/>
<dbReference type="STRING" id="936435.F8Q1U5"/>
<dbReference type="InterPro" id="IPR001193">
    <property type="entry name" value="MBTPS2"/>
</dbReference>
<dbReference type="OMA" id="WFARCER"/>
<dbReference type="AlphaFoldDB" id="F8Q1U5"/>
<dbReference type="HOGENOM" id="CLU_021808_0_0_1"/>
<dbReference type="GO" id="GO:0016020">
    <property type="term" value="C:membrane"/>
    <property type="evidence" value="ECO:0007669"/>
    <property type="project" value="InterPro"/>
</dbReference>
<feature type="transmembrane region" description="Helical" evidence="1">
    <location>
        <begin position="604"/>
        <end position="627"/>
    </location>
</feature>
<keyword evidence="1" id="KW-0812">Transmembrane</keyword>
<gene>
    <name evidence="2" type="ORF">SERLA73DRAFT_161339</name>
</gene>
<dbReference type="PANTHER" id="PTHR13325:SF3">
    <property type="entry name" value="MEMBRANE-BOUND TRANSCRIPTION FACTOR SITE-2 PROTEASE"/>
    <property type="match status" value="1"/>
</dbReference>
<feature type="transmembrane region" description="Helical" evidence="1">
    <location>
        <begin position="84"/>
        <end position="105"/>
    </location>
</feature>